<dbReference type="Proteomes" id="UP000494115">
    <property type="component" value="Unassembled WGS sequence"/>
</dbReference>
<accession>A0A6S7BEZ7</accession>
<dbReference type="GO" id="GO:0003690">
    <property type="term" value="F:double-stranded DNA binding"/>
    <property type="evidence" value="ECO:0007669"/>
    <property type="project" value="UniProtKB-UniRule"/>
</dbReference>
<evidence type="ECO:0000313" key="5">
    <source>
        <dbReference type="EMBL" id="CAB3797918.1"/>
    </source>
</evidence>
<dbReference type="RefSeq" id="WP_175106858.1">
    <property type="nucleotide sequence ID" value="NZ_CADIKM010000027.1"/>
</dbReference>
<dbReference type="PIRSF" id="PIRSF006493">
    <property type="entry name" value="Prok_Ku"/>
    <property type="match status" value="1"/>
</dbReference>
<dbReference type="SUPFAM" id="SSF100939">
    <property type="entry name" value="SPOC domain-like"/>
    <property type="match status" value="1"/>
</dbReference>
<keyword evidence="2" id="KW-0234">DNA repair</keyword>
<feature type="domain" description="Ku" evidence="4">
    <location>
        <begin position="55"/>
        <end position="183"/>
    </location>
</feature>
<keyword evidence="6" id="KW-1185">Reference proteome</keyword>
<dbReference type="AlphaFoldDB" id="A0A6S7BEZ7"/>
<dbReference type="GO" id="GO:0006303">
    <property type="term" value="P:double-strand break repair via nonhomologous end joining"/>
    <property type="evidence" value="ECO:0007669"/>
    <property type="project" value="UniProtKB-UniRule"/>
</dbReference>
<comment type="function">
    <text evidence="2">With LigD forms a non-homologous end joining (NHEJ) DNA repair enzyme, which repairs dsDNA breaks with reduced fidelity. Binds linear dsDNA with 5'- and 3'- overhangs but not closed circular dsDNA nor ssDNA. Recruits and stimulates the ligase activity of LigD.</text>
</comment>
<keyword evidence="1 2" id="KW-0238">DNA-binding</keyword>
<comment type="subunit">
    <text evidence="2">Homodimer. Interacts with LigD.</text>
</comment>
<protein>
    <recommendedName>
        <fullName evidence="2">Non-homologous end joining protein Ku</fullName>
    </recommendedName>
</protein>
<name>A0A6S7BEZ7_9BURK</name>
<dbReference type="CDD" id="cd00789">
    <property type="entry name" value="KU_like"/>
    <property type="match status" value="1"/>
</dbReference>
<feature type="region of interest" description="Disordered" evidence="3">
    <location>
        <begin position="258"/>
        <end position="282"/>
    </location>
</feature>
<dbReference type="InterPro" id="IPR009187">
    <property type="entry name" value="Prok_Ku"/>
</dbReference>
<keyword evidence="2" id="KW-0233">DNA recombination</keyword>
<dbReference type="InterPro" id="IPR006164">
    <property type="entry name" value="DNA_bd_Ku70/Ku80"/>
</dbReference>
<reference evidence="5 6" key="1">
    <citation type="submission" date="2020-04" db="EMBL/GenBank/DDBJ databases">
        <authorList>
            <person name="De Canck E."/>
        </authorList>
    </citation>
    <scope>NUCLEOTIDE SEQUENCE [LARGE SCALE GENOMIC DNA]</scope>
    <source>
        <strain evidence="5 6">LMG 28138</strain>
    </source>
</reference>
<dbReference type="Gene3D" id="2.40.290.10">
    <property type="match status" value="1"/>
</dbReference>
<evidence type="ECO:0000256" key="2">
    <source>
        <dbReference type="HAMAP-Rule" id="MF_01875"/>
    </source>
</evidence>
<dbReference type="SMART" id="SM00559">
    <property type="entry name" value="Ku78"/>
    <property type="match status" value="1"/>
</dbReference>
<dbReference type="HAMAP" id="MF_01875">
    <property type="entry name" value="Prokaryotic_Ku"/>
    <property type="match status" value="1"/>
</dbReference>
<keyword evidence="2" id="KW-0227">DNA damage</keyword>
<gene>
    <name evidence="5" type="primary">ku_2</name>
    <name evidence="2" type="synonym">ku</name>
    <name evidence="5" type="ORF">LMG28138_04346</name>
</gene>
<comment type="similarity">
    <text evidence="2">Belongs to the prokaryotic Ku family.</text>
</comment>
<dbReference type="InterPro" id="IPR016194">
    <property type="entry name" value="SPOC-like_C_dom_sf"/>
</dbReference>
<dbReference type="EMBL" id="CADIKM010000027">
    <property type="protein sequence ID" value="CAB3797918.1"/>
    <property type="molecule type" value="Genomic_DNA"/>
</dbReference>
<organism evidence="5 6">
    <name type="scientific">Pararobbsia alpina</name>
    <dbReference type="NCBI Taxonomy" id="621374"/>
    <lineage>
        <taxon>Bacteria</taxon>
        <taxon>Pseudomonadati</taxon>
        <taxon>Pseudomonadota</taxon>
        <taxon>Betaproteobacteria</taxon>
        <taxon>Burkholderiales</taxon>
        <taxon>Burkholderiaceae</taxon>
        <taxon>Pararobbsia</taxon>
    </lineage>
</organism>
<dbReference type="Pfam" id="PF02735">
    <property type="entry name" value="Ku"/>
    <property type="match status" value="1"/>
</dbReference>
<evidence type="ECO:0000313" key="6">
    <source>
        <dbReference type="Proteomes" id="UP000494115"/>
    </source>
</evidence>
<dbReference type="NCBIfam" id="TIGR02772">
    <property type="entry name" value="Ku_bact"/>
    <property type="match status" value="1"/>
</dbReference>
<dbReference type="GO" id="GO:0006310">
    <property type="term" value="P:DNA recombination"/>
    <property type="evidence" value="ECO:0007669"/>
    <property type="project" value="UniProtKB-KW"/>
</dbReference>
<evidence type="ECO:0000256" key="3">
    <source>
        <dbReference type="SAM" id="MobiDB-lite"/>
    </source>
</evidence>
<dbReference type="PANTHER" id="PTHR41251">
    <property type="entry name" value="NON-HOMOLOGOUS END JOINING PROTEIN KU"/>
    <property type="match status" value="1"/>
</dbReference>
<evidence type="ECO:0000259" key="4">
    <source>
        <dbReference type="SMART" id="SM00559"/>
    </source>
</evidence>
<evidence type="ECO:0000256" key="1">
    <source>
        <dbReference type="ARBA" id="ARBA00023125"/>
    </source>
</evidence>
<sequence length="300" mass="33133">MAPRSIASLSISFGLVSIPVKLFSATESKSGVSFNLMHKGCGTRLKQQYICPTHQSVVERTDMVKGYEFEKDKYVLFEPAELEALEAGAQHTIDIVSFMPADAIDPLFFDKAYFLAPDKRGGKPYQLLAQAMMDTGTCALARWVWKGQQHMAQLRATEEGVVLQQLLYADEVRSMAGLEIERPEVKPSELALAEQLIAQYRVEGYDAASYADEEKVRILAAIDRKIEGEQITAAPEMQQSGGEVIDLVEALRASLQRRKGKAAQPAAESPAPKLRKAAKRAPVVEVEEAPAALRRRAVRK</sequence>
<proteinExistence type="inferred from homology"/>
<dbReference type="PANTHER" id="PTHR41251:SF1">
    <property type="entry name" value="NON-HOMOLOGOUS END JOINING PROTEIN KU"/>
    <property type="match status" value="1"/>
</dbReference>